<organism evidence="1 2">
    <name type="scientific">Halobaculum saliterrae</name>
    <dbReference type="NCBI Taxonomy" id="2073113"/>
    <lineage>
        <taxon>Archaea</taxon>
        <taxon>Methanobacteriati</taxon>
        <taxon>Methanobacteriota</taxon>
        <taxon>Stenosarchaea group</taxon>
        <taxon>Halobacteria</taxon>
        <taxon>Halobacteriales</taxon>
        <taxon>Haloferacaceae</taxon>
        <taxon>Halobaculum</taxon>
    </lineage>
</organism>
<dbReference type="Gene3D" id="3.40.50.1000">
    <property type="entry name" value="HAD superfamily/HAD-like"/>
    <property type="match status" value="1"/>
</dbReference>
<dbReference type="PANTHER" id="PTHR10000">
    <property type="entry name" value="PHOSPHOSERINE PHOSPHATASE"/>
    <property type="match status" value="1"/>
</dbReference>
<protein>
    <submittedName>
        <fullName evidence="1">HAD family hydrolase</fullName>
    </submittedName>
</protein>
<dbReference type="SUPFAM" id="SSF56784">
    <property type="entry name" value="HAD-like"/>
    <property type="match status" value="1"/>
</dbReference>
<name>A0A6B0T394_9EURY</name>
<dbReference type="PANTHER" id="PTHR10000:SF8">
    <property type="entry name" value="HAD SUPERFAMILY HYDROLASE-LIKE, TYPE 3"/>
    <property type="match status" value="1"/>
</dbReference>
<reference evidence="1 2" key="1">
    <citation type="submission" date="2019-12" db="EMBL/GenBank/DDBJ databases">
        <title>Isolation and characterization of three novel carbon monoxide-oxidizing members of Halobacteria from salione crusts and soils.</title>
        <authorList>
            <person name="Myers M.R."/>
            <person name="King G.M."/>
        </authorList>
    </citation>
    <scope>NUCLEOTIDE SEQUENCE [LARGE SCALE GENOMIC DNA]</scope>
    <source>
        <strain evidence="1 2">WSA2</strain>
    </source>
</reference>
<gene>
    <name evidence="1" type="ORF">GRX01_06390</name>
</gene>
<evidence type="ECO:0000313" key="2">
    <source>
        <dbReference type="Proteomes" id="UP000437065"/>
    </source>
</evidence>
<dbReference type="InterPro" id="IPR036412">
    <property type="entry name" value="HAD-like_sf"/>
</dbReference>
<dbReference type="OrthoDB" id="287698at2157"/>
<accession>A0A6B0T394</accession>
<dbReference type="EMBL" id="WUUS01000003">
    <property type="protein sequence ID" value="MXR40969.1"/>
    <property type="molecule type" value="Genomic_DNA"/>
</dbReference>
<dbReference type="GO" id="GO:0000287">
    <property type="term" value="F:magnesium ion binding"/>
    <property type="evidence" value="ECO:0007669"/>
    <property type="project" value="TreeGrafter"/>
</dbReference>
<sequence length="420" mass="44919">MDRYDRLYDLYAEFDTETLRAYREFVDLFPPLDSRVALDSWDDANADLAERRGRIERAFGEEGDALAEVAAIADRESAFTALDLLGKHGRAPNALVLDVDETLRSAGDTDNEIPRETLHLLTEFAERGVPLVICTGQTLENVKGFLIQGLGNELVHSGDVSVVYEAGAGVFTPGSGADTKRLLYDGLDDDVRGVVDRVRDGVLTEAPERVRRGCHLQGNEFNVTLKPNYETGSDDAEAVIDEAMVHLLDLVGVAAGERLDLDDGSAAARAHYAAEDPEIAGAIDRAGASAEATVPDAAAALFDRLEVALYRADAAELAAAELHKAAGVEASLDVLGVDDPFVCVMGDSKSDLRVMEWAEETGSGVAAAPEHSSRNVLDHVRATDDLVFAPGAAADVLRTVYAWCALADMDDTAQAMNDAA</sequence>
<dbReference type="Proteomes" id="UP000437065">
    <property type="component" value="Unassembled WGS sequence"/>
</dbReference>
<dbReference type="GO" id="GO:0005829">
    <property type="term" value="C:cytosol"/>
    <property type="evidence" value="ECO:0007669"/>
    <property type="project" value="TreeGrafter"/>
</dbReference>
<keyword evidence="2" id="KW-1185">Reference proteome</keyword>
<dbReference type="RefSeq" id="WP_159664639.1">
    <property type="nucleotide sequence ID" value="NZ_WUUS01000003.1"/>
</dbReference>
<keyword evidence="1" id="KW-0378">Hydrolase</keyword>
<dbReference type="GO" id="GO:0016791">
    <property type="term" value="F:phosphatase activity"/>
    <property type="evidence" value="ECO:0007669"/>
    <property type="project" value="TreeGrafter"/>
</dbReference>
<evidence type="ECO:0000313" key="1">
    <source>
        <dbReference type="EMBL" id="MXR40969.1"/>
    </source>
</evidence>
<dbReference type="Gene3D" id="3.30.1240.10">
    <property type="match status" value="1"/>
</dbReference>
<dbReference type="InterPro" id="IPR023214">
    <property type="entry name" value="HAD_sf"/>
</dbReference>
<comment type="caution">
    <text evidence="1">The sequence shown here is derived from an EMBL/GenBank/DDBJ whole genome shotgun (WGS) entry which is preliminary data.</text>
</comment>
<dbReference type="AlphaFoldDB" id="A0A6B0T394"/>
<proteinExistence type="predicted"/>